<dbReference type="AlphaFoldDB" id="A0A445EGB8"/>
<dbReference type="Proteomes" id="UP000289738">
    <property type="component" value="Chromosome A02"/>
</dbReference>
<sequence length="165" mass="18477">MRISRMLNAYTYPGCTQDVTRRHPSTARDLRRRDMAILELKNIVTSGTVGNRLGFYGTEHCCNPSSLFAGVVFLTDGARDLFCSAPSCSSAHTMLIPLLCSIREQRAQNNKSLFNGNKFRDFCGNKLKSYVGKVFGSIRSTNHAVMGNEERLHVTWKEGHCQKLA</sequence>
<evidence type="ECO:0000313" key="2">
    <source>
        <dbReference type="Proteomes" id="UP000289738"/>
    </source>
</evidence>
<accession>A0A445EGB8</accession>
<gene>
    <name evidence="1" type="ORF">Ahy_A02g009140</name>
</gene>
<name>A0A445EGB8_ARAHY</name>
<keyword evidence="2" id="KW-1185">Reference proteome</keyword>
<evidence type="ECO:0000313" key="1">
    <source>
        <dbReference type="EMBL" id="RYR74423.1"/>
    </source>
</evidence>
<organism evidence="1 2">
    <name type="scientific">Arachis hypogaea</name>
    <name type="common">Peanut</name>
    <dbReference type="NCBI Taxonomy" id="3818"/>
    <lineage>
        <taxon>Eukaryota</taxon>
        <taxon>Viridiplantae</taxon>
        <taxon>Streptophyta</taxon>
        <taxon>Embryophyta</taxon>
        <taxon>Tracheophyta</taxon>
        <taxon>Spermatophyta</taxon>
        <taxon>Magnoliopsida</taxon>
        <taxon>eudicotyledons</taxon>
        <taxon>Gunneridae</taxon>
        <taxon>Pentapetalae</taxon>
        <taxon>rosids</taxon>
        <taxon>fabids</taxon>
        <taxon>Fabales</taxon>
        <taxon>Fabaceae</taxon>
        <taxon>Papilionoideae</taxon>
        <taxon>50 kb inversion clade</taxon>
        <taxon>dalbergioids sensu lato</taxon>
        <taxon>Dalbergieae</taxon>
        <taxon>Pterocarpus clade</taxon>
        <taxon>Arachis</taxon>
    </lineage>
</organism>
<proteinExistence type="predicted"/>
<comment type="caution">
    <text evidence="1">The sequence shown here is derived from an EMBL/GenBank/DDBJ whole genome shotgun (WGS) entry which is preliminary data.</text>
</comment>
<protein>
    <submittedName>
        <fullName evidence="1">Uncharacterized protein</fullName>
    </submittedName>
</protein>
<reference evidence="1 2" key="1">
    <citation type="submission" date="2019-01" db="EMBL/GenBank/DDBJ databases">
        <title>Sequencing of cultivated peanut Arachis hypogaea provides insights into genome evolution and oil improvement.</title>
        <authorList>
            <person name="Chen X."/>
        </authorList>
    </citation>
    <scope>NUCLEOTIDE SEQUENCE [LARGE SCALE GENOMIC DNA]</scope>
    <source>
        <strain evidence="2">cv. Fuhuasheng</strain>
        <tissue evidence="1">Leaves</tissue>
    </source>
</reference>
<dbReference type="EMBL" id="SDMP01000002">
    <property type="protein sequence ID" value="RYR74423.1"/>
    <property type="molecule type" value="Genomic_DNA"/>
</dbReference>